<organism evidence="5 6">
    <name type="scientific">Tritrichomonas musculus</name>
    <dbReference type="NCBI Taxonomy" id="1915356"/>
    <lineage>
        <taxon>Eukaryota</taxon>
        <taxon>Metamonada</taxon>
        <taxon>Parabasalia</taxon>
        <taxon>Tritrichomonadida</taxon>
        <taxon>Tritrichomonadidae</taxon>
        <taxon>Tritrichomonas</taxon>
    </lineage>
</organism>
<dbReference type="PROSITE" id="PS50290">
    <property type="entry name" value="PI3_4_KINASE_3"/>
    <property type="match status" value="1"/>
</dbReference>
<keyword evidence="2" id="KW-0418">Kinase</keyword>
<dbReference type="Pfam" id="PF00454">
    <property type="entry name" value="PI3_PI4_kinase"/>
    <property type="match status" value="1"/>
</dbReference>
<dbReference type="InterPro" id="IPR042236">
    <property type="entry name" value="PI3K_accessory_sf"/>
</dbReference>
<dbReference type="InterPro" id="IPR011009">
    <property type="entry name" value="Kinase-like_dom_sf"/>
</dbReference>
<reference evidence="5 6" key="1">
    <citation type="submission" date="2024-04" db="EMBL/GenBank/DDBJ databases">
        <title>Tritrichomonas musculus Genome.</title>
        <authorList>
            <person name="Alves-Ferreira E."/>
            <person name="Grigg M."/>
            <person name="Lorenzi H."/>
            <person name="Galac M."/>
        </authorList>
    </citation>
    <scope>NUCLEOTIDE SEQUENCE [LARGE SCALE GENOMIC DNA]</scope>
    <source>
        <strain evidence="5 6">EAF2021</strain>
    </source>
</reference>
<dbReference type="EMBL" id="JAPFFF010000005">
    <property type="protein sequence ID" value="KAK8890275.1"/>
    <property type="molecule type" value="Genomic_DNA"/>
</dbReference>
<protein>
    <recommendedName>
        <fullName evidence="4">PI3K/PI4K catalytic domain-containing protein</fullName>
    </recommendedName>
</protein>
<feature type="compositionally biased region" description="Polar residues" evidence="3">
    <location>
        <begin position="151"/>
        <end position="161"/>
    </location>
</feature>
<dbReference type="Gene3D" id="3.30.1010.10">
    <property type="entry name" value="Phosphatidylinositol 3-kinase Catalytic Subunit, Chain A, domain 4"/>
    <property type="match status" value="1"/>
</dbReference>
<feature type="region of interest" description="Disordered" evidence="3">
    <location>
        <begin position="127"/>
        <end position="210"/>
    </location>
</feature>
<name>A0ABR2KGM4_9EUKA</name>
<dbReference type="PANTHER" id="PTHR10048:SF22">
    <property type="entry name" value="PHOSPHATIDYLINOSITOL 4-KINASE BETA"/>
    <property type="match status" value="1"/>
</dbReference>
<dbReference type="InterPro" id="IPR000403">
    <property type="entry name" value="PI3/4_kinase_cat_dom"/>
</dbReference>
<accession>A0ABR2KGM4</accession>
<keyword evidence="6" id="KW-1185">Reference proteome</keyword>
<comment type="caution">
    <text evidence="5">The sequence shown here is derived from an EMBL/GenBank/DDBJ whole genome shotgun (WGS) entry which is preliminary data.</text>
</comment>
<evidence type="ECO:0000313" key="5">
    <source>
        <dbReference type="EMBL" id="KAK8890275.1"/>
    </source>
</evidence>
<dbReference type="SMART" id="SM00146">
    <property type="entry name" value="PI3Kc"/>
    <property type="match status" value="1"/>
</dbReference>
<dbReference type="Gene3D" id="1.10.1070.11">
    <property type="entry name" value="Phosphatidylinositol 3-/4-kinase, catalytic domain"/>
    <property type="match status" value="1"/>
</dbReference>
<feature type="compositionally biased region" description="Basic and acidic residues" evidence="3">
    <location>
        <begin position="184"/>
        <end position="210"/>
    </location>
</feature>
<evidence type="ECO:0000313" key="6">
    <source>
        <dbReference type="Proteomes" id="UP001470230"/>
    </source>
</evidence>
<evidence type="ECO:0000256" key="3">
    <source>
        <dbReference type="SAM" id="MobiDB-lite"/>
    </source>
</evidence>
<dbReference type="Proteomes" id="UP001470230">
    <property type="component" value="Unassembled WGS sequence"/>
</dbReference>
<dbReference type="Gene3D" id="1.25.40.70">
    <property type="entry name" value="Phosphatidylinositol 3-kinase, accessory domain (PIK)"/>
    <property type="match status" value="1"/>
</dbReference>
<sequence length="1589" mass="180730">MNHDIPKPSTLFNRGSSSSENSRPKLSIPLPSRQSEDLELKYVRALLKNQTIPDTFTILSYILSTTKHASVHNLIYNFIIKCLQNPLDIAECMKDDKIMTKSHSIEVENPQILGSANHIRQSYSSFRLDKKLDGSSNEETDDSKENENKPQTENQDQINTNDEAKETNDENAAANEDELIDNDEVNHIHLYESKEESNKKEKVVENDGERTLNHSSSFASFFSTQNQTSKENASTSDFLINLLDSIPGMIPYLTKEETSDFISSIPQVFVSLTPDLKLLNSVGIPKIDYFKAASQCSIKILSLFDNKVIDRRETTHFIKMIIMASFRCSSILSDINRMTHMKKPLYFAYLNEFIPIVAKFLPILSNDTSTVVSYNNDDSTVDEGGMLLLLQQFWISLVAQSSGDMSLYSKSYRELKTIILFLPPLLSTYNPIDYQTISGSIQDLLGLLKFELYVKKKDEIVQMINKIVTSLSVKSLNAFSITDLILLLSIAVLEKMRSLFGKFVPMLQYLEVELYPNFFNFFDALIYPAYVEFQTYLTTVPLMKSHNEALEPVSSYIFEKYVGDSPRLLPFIDKIIDQFINAHPLVLVCNDALHSYLSTLILLKKEVSPRLQAFKELGIKMFQSSIRAVPYTFINLLLTVIFNQSPNNYFVQGNEFLSIILDLILASTEKNIISVQFASQLAMISKAKGALPFMNIKKIMKIENVNDRLLLLSLSYIDNQSMTAATNALISTFASSDCLMMVWSHIVSTPGYNGSAFVTSMIDFFKNTISSNKGIFELNDDDIDLAVIYHQATIIRFFNEQMLLLNFSDDILAIIPLLFPKSINKSSATFTAILSLICLVSNTYSIMRKKVDLVQQTAMIIYLMKLCLFSISFRTMPDIFKYINKEIMPYFEFDVNHVSNILKNSTLIYDLKAVVSLKKKGENEDSFTKIGDDTFQIIQIMAEITNSIVDDQLIFQKLGSMISYLMSSIYVLFITYLESEEKHQNEIALFNKLYVKPRNYWLNIIVPFFYVIYPQSIPSLCETLNCTEAVITLMPPLIEKYPSNAVDLPYIVAKSVPSKLDSCKSIEPSQICQFLKPEILADKNASNYLSKYFEKIDVDYALLFIPQFVQTLSFDAHKVVKKALVNLCKRSNVFCHFLLWNVTSEKSRLVFDPVSPKELLELEQEIFSLMSPDLQAFYDNELQLINSISYISRQLLPMPPDERKEQLINHLSKLEFQSGLFIPSNPEFQILEIDTTHSYPLKSHSHVPILVRFKAVRNVPKKEKMLASALQLPLAKSLTKSAPSAAHVALSVLQKGGIVQAAKDGKKILNIRSITESNNSFTDRHNPAFISCIFKTEDDVRMEALMIQLIYTMKEIIKAAGIDCYLLPYNIHSTGTKRGVIEVIRNANTRHEIGEATHLPLLAYFKGVYGETSSPDFQRALNNFIKSIAPYSLVCYLFQVKDRHNANIMIDDQGHVIHIDFGFIFDISPGGNMKFEKAAFKLNGEMIELLGGSKTSEAFIRFSKLFTQCFLAVRSRYEEIESIAYLMKDAGFPCFKPDSFKKLHERFFLDKLDTELQSAIDYLITGSMNAVTTTAYDVFQHNQNGIFYI</sequence>
<feature type="compositionally biased region" description="Polar residues" evidence="3">
    <location>
        <begin position="10"/>
        <end position="21"/>
    </location>
</feature>
<evidence type="ECO:0000259" key="4">
    <source>
        <dbReference type="PROSITE" id="PS50290"/>
    </source>
</evidence>
<dbReference type="SUPFAM" id="SSF56112">
    <property type="entry name" value="Protein kinase-like (PK-like)"/>
    <property type="match status" value="1"/>
</dbReference>
<dbReference type="PANTHER" id="PTHR10048">
    <property type="entry name" value="PHOSPHATIDYLINOSITOL KINASE"/>
    <property type="match status" value="1"/>
</dbReference>
<dbReference type="InterPro" id="IPR015433">
    <property type="entry name" value="PI3/4_kinase"/>
</dbReference>
<evidence type="ECO:0000256" key="2">
    <source>
        <dbReference type="ARBA" id="ARBA00022777"/>
    </source>
</evidence>
<evidence type="ECO:0000256" key="1">
    <source>
        <dbReference type="ARBA" id="ARBA00022679"/>
    </source>
</evidence>
<dbReference type="SUPFAM" id="SSF48371">
    <property type="entry name" value="ARM repeat"/>
    <property type="match status" value="1"/>
</dbReference>
<dbReference type="InterPro" id="IPR016024">
    <property type="entry name" value="ARM-type_fold"/>
</dbReference>
<gene>
    <name evidence="5" type="ORF">M9Y10_035048</name>
</gene>
<feature type="region of interest" description="Disordered" evidence="3">
    <location>
        <begin position="1"/>
        <end position="30"/>
    </location>
</feature>
<proteinExistence type="predicted"/>
<dbReference type="InterPro" id="IPR036940">
    <property type="entry name" value="PI3/4_kinase_cat_sf"/>
</dbReference>
<keyword evidence="1" id="KW-0808">Transferase</keyword>
<feature type="domain" description="PI3K/PI4K catalytic" evidence="4">
    <location>
        <begin position="1293"/>
        <end position="1572"/>
    </location>
</feature>